<comment type="caution">
    <text evidence="5">The sequence shown here is derived from an EMBL/GenBank/DDBJ whole genome shotgun (WGS) entry which is preliminary data.</text>
</comment>
<dbReference type="OrthoDB" id="7305308at2759"/>
<dbReference type="SUPFAM" id="SSF55729">
    <property type="entry name" value="Acyl-CoA N-acyltransferases (Nat)"/>
    <property type="match status" value="2"/>
</dbReference>
<dbReference type="FunFam" id="3.40.630.30:FF:000064">
    <property type="entry name" value="GNAT family acetyltransferase"/>
    <property type="match status" value="2"/>
</dbReference>
<dbReference type="InterPro" id="IPR000182">
    <property type="entry name" value="GNAT_dom"/>
</dbReference>
<feature type="domain" description="N-acetyltransferase" evidence="4">
    <location>
        <begin position="4"/>
        <end position="172"/>
    </location>
</feature>
<dbReference type="AlphaFoldDB" id="A0A226E2E1"/>
<evidence type="ECO:0000256" key="3">
    <source>
        <dbReference type="ARBA" id="ARBA00023315"/>
    </source>
</evidence>
<accession>A0A226E2E1</accession>
<dbReference type="InterPro" id="IPR051016">
    <property type="entry name" value="Diverse_Substrate_AcTransf"/>
</dbReference>
<evidence type="ECO:0000313" key="5">
    <source>
        <dbReference type="EMBL" id="OXA50646.1"/>
    </source>
</evidence>
<keyword evidence="3" id="KW-0012">Acyltransferase</keyword>
<dbReference type="Gene3D" id="3.40.630.30">
    <property type="match status" value="2"/>
</dbReference>
<dbReference type="InterPro" id="IPR016181">
    <property type="entry name" value="Acyl_CoA_acyltransferase"/>
</dbReference>
<dbReference type="PROSITE" id="PS51186">
    <property type="entry name" value="GNAT"/>
    <property type="match status" value="2"/>
</dbReference>
<evidence type="ECO:0000259" key="4">
    <source>
        <dbReference type="PROSITE" id="PS51186"/>
    </source>
</evidence>
<keyword evidence="6" id="KW-1185">Reference proteome</keyword>
<evidence type="ECO:0000256" key="1">
    <source>
        <dbReference type="ARBA" id="ARBA00008694"/>
    </source>
</evidence>
<protein>
    <submittedName>
        <fullName evidence="5">Diamine acetyltransferase 2</fullName>
    </submittedName>
</protein>
<sequence>MDTLKIRDIKSPDCAAITKLIRELGNHKGESDDNLTLTPKDLDRLGFADKYGPPVFLGVVAEIKESPDAKSPQIVGVALYHVKYSTWEGEAMHLNTFIVSQKYQRQGIGSKMLCSLAKTAQEKKYLRISLEVIKSNESGLNFFTKHGAINLTKEEGWLNYDLDNAAVKKLLEVVNEDKSVRLRPAEPKDCTRIKEMIQELADFEKMEDGPKLTVKDLQRDGFYKLHPVFYSFVAELDDEETGEVEIIGFSLLFISFHPFLGKRVHLEDIYVTPKYRARRVGGMLFQAIARFVEKDGYNGFSLEVLDWNEKAIQFYDKFGGVNRSIGEKGLQSLRFKHGVIAKLGTENK</sequence>
<dbReference type="EMBL" id="LNIX01000008">
    <property type="protein sequence ID" value="OXA50646.1"/>
    <property type="molecule type" value="Genomic_DNA"/>
</dbReference>
<gene>
    <name evidence="5" type="ORF">Fcan01_13942</name>
</gene>
<evidence type="ECO:0000313" key="6">
    <source>
        <dbReference type="Proteomes" id="UP000198287"/>
    </source>
</evidence>
<dbReference type="PANTHER" id="PTHR10545:SF29">
    <property type="entry name" value="GH14572P-RELATED"/>
    <property type="match status" value="1"/>
</dbReference>
<comment type="similarity">
    <text evidence="1">Belongs to the acetyltransferase family.</text>
</comment>
<feature type="domain" description="N-acetyltransferase" evidence="4">
    <location>
        <begin position="180"/>
        <end position="346"/>
    </location>
</feature>
<proteinExistence type="inferred from homology"/>
<reference evidence="5 6" key="1">
    <citation type="submission" date="2015-12" db="EMBL/GenBank/DDBJ databases">
        <title>The genome of Folsomia candida.</title>
        <authorList>
            <person name="Faddeeva A."/>
            <person name="Derks M.F."/>
            <person name="Anvar Y."/>
            <person name="Smit S."/>
            <person name="Van Straalen N."/>
            <person name="Roelofs D."/>
        </authorList>
    </citation>
    <scope>NUCLEOTIDE SEQUENCE [LARGE SCALE GENOMIC DNA]</scope>
    <source>
        <strain evidence="5 6">VU population</strain>
        <tissue evidence="5">Whole body</tissue>
    </source>
</reference>
<dbReference type="STRING" id="158441.A0A226E2E1"/>
<dbReference type="GO" id="GO:0008080">
    <property type="term" value="F:N-acetyltransferase activity"/>
    <property type="evidence" value="ECO:0007669"/>
    <property type="project" value="TreeGrafter"/>
</dbReference>
<dbReference type="Pfam" id="PF00583">
    <property type="entry name" value="Acetyltransf_1"/>
    <property type="match status" value="2"/>
</dbReference>
<name>A0A226E2E1_FOLCA</name>
<organism evidence="5 6">
    <name type="scientific">Folsomia candida</name>
    <name type="common">Springtail</name>
    <dbReference type="NCBI Taxonomy" id="158441"/>
    <lineage>
        <taxon>Eukaryota</taxon>
        <taxon>Metazoa</taxon>
        <taxon>Ecdysozoa</taxon>
        <taxon>Arthropoda</taxon>
        <taxon>Hexapoda</taxon>
        <taxon>Collembola</taxon>
        <taxon>Entomobryomorpha</taxon>
        <taxon>Isotomoidea</taxon>
        <taxon>Isotomidae</taxon>
        <taxon>Proisotominae</taxon>
        <taxon>Folsomia</taxon>
    </lineage>
</organism>
<dbReference type="OMA" id="IARHENM"/>
<dbReference type="CDD" id="cd04301">
    <property type="entry name" value="NAT_SF"/>
    <property type="match status" value="2"/>
</dbReference>
<dbReference type="Proteomes" id="UP000198287">
    <property type="component" value="Unassembled WGS sequence"/>
</dbReference>
<evidence type="ECO:0000256" key="2">
    <source>
        <dbReference type="ARBA" id="ARBA00022679"/>
    </source>
</evidence>
<keyword evidence="2 5" id="KW-0808">Transferase</keyword>
<dbReference type="PANTHER" id="PTHR10545">
    <property type="entry name" value="DIAMINE N-ACETYLTRANSFERASE"/>
    <property type="match status" value="1"/>
</dbReference>